<comment type="caution">
    <text evidence="1">The sequence shown here is derived from an EMBL/GenBank/DDBJ whole genome shotgun (WGS) entry which is preliminary data.</text>
</comment>
<evidence type="ECO:0000313" key="1">
    <source>
        <dbReference type="EMBL" id="KAJ0978642.1"/>
    </source>
</evidence>
<reference evidence="1" key="1">
    <citation type="submission" date="2021-03" db="EMBL/GenBank/DDBJ databases">
        <authorList>
            <person name="Li Z."/>
            <person name="Yang C."/>
        </authorList>
    </citation>
    <scope>NUCLEOTIDE SEQUENCE</scope>
    <source>
        <strain evidence="1">Dzin_1.0</strain>
        <tissue evidence="1">Leaf</tissue>
    </source>
</reference>
<dbReference type="EMBL" id="JAGGNH010000003">
    <property type="protein sequence ID" value="KAJ0978642.1"/>
    <property type="molecule type" value="Genomic_DNA"/>
</dbReference>
<proteinExistence type="predicted"/>
<dbReference type="AlphaFoldDB" id="A0A9D5CU76"/>
<keyword evidence="2" id="KW-1185">Reference proteome</keyword>
<evidence type="ECO:0000313" key="2">
    <source>
        <dbReference type="Proteomes" id="UP001085076"/>
    </source>
</evidence>
<dbReference type="Proteomes" id="UP001085076">
    <property type="component" value="Miscellaneous, Linkage group lg03"/>
</dbReference>
<name>A0A9D5CU76_9LILI</name>
<organism evidence="1 2">
    <name type="scientific">Dioscorea zingiberensis</name>
    <dbReference type="NCBI Taxonomy" id="325984"/>
    <lineage>
        <taxon>Eukaryota</taxon>
        <taxon>Viridiplantae</taxon>
        <taxon>Streptophyta</taxon>
        <taxon>Embryophyta</taxon>
        <taxon>Tracheophyta</taxon>
        <taxon>Spermatophyta</taxon>
        <taxon>Magnoliopsida</taxon>
        <taxon>Liliopsida</taxon>
        <taxon>Dioscoreales</taxon>
        <taxon>Dioscoreaceae</taxon>
        <taxon>Dioscorea</taxon>
    </lineage>
</organism>
<protein>
    <submittedName>
        <fullName evidence="1">Uncharacterized protein</fullName>
    </submittedName>
</protein>
<reference evidence="1" key="2">
    <citation type="journal article" date="2022" name="Hortic Res">
        <title>The genome of Dioscorea zingiberensis sheds light on the biosynthesis, origin and evolution of the medicinally important diosgenin saponins.</title>
        <authorList>
            <person name="Li Y."/>
            <person name="Tan C."/>
            <person name="Li Z."/>
            <person name="Guo J."/>
            <person name="Li S."/>
            <person name="Chen X."/>
            <person name="Wang C."/>
            <person name="Dai X."/>
            <person name="Yang H."/>
            <person name="Song W."/>
            <person name="Hou L."/>
            <person name="Xu J."/>
            <person name="Tong Z."/>
            <person name="Xu A."/>
            <person name="Yuan X."/>
            <person name="Wang W."/>
            <person name="Yang Q."/>
            <person name="Chen L."/>
            <person name="Sun Z."/>
            <person name="Wang K."/>
            <person name="Pan B."/>
            <person name="Chen J."/>
            <person name="Bao Y."/>
            <person name="Liu F."/>
            <person name="Qi X."/>
            <person name="Gang D.R."/>
            <person name="Wen J."/>
            <person name="Li J."/>
        </authorList>
    </citation>
    <scope>NUCLEOTIDE SEQUENCE</scope>
    <source>
        <strain evidence="1">Dzin_1.0</strain>
    </source>
</reference>
<sequence length="247" mass="27933">MRRRQELGNLDTNGVAVFNYPARQPWSACRLRPGRILGQRWLCHPCTTVDHHARPGHHLRSGQGSVVHSWRGDAAIPAPDNDVGAVVGFEEDGEAKWERMEGQDAAYDQTLKVMKNSFEKKMLDCSLLVDTVESKEKFIKSEGVKHAHFCSLEQVNSRKISLAYQGAYTLSGATDPSHRISGDPIARLTIVLSLRQDERDNYMNSGQKRKVEELIEAQSVLSEDLIALKILLEPYKREALEESWRHT</sequence>
<gene>
    <name evidence="1" type="ORF">J5N97_014116</name>
</gene>
<accession>A0A9D5CU76</accession>